<evidence type="ECO:0000313" key="7">
    <source>
        <dbReference type="EMBL" id="AKZ63212.1"/>
    </source>
</evidence>
<dbReference type="CDD" id="cd04301">
    <property type="entry name" value="NAT_SF"/>
    <property type="match status" value="1"/>
</dbReference>
<evidence type="ECO:0000256" key="4">
    <source>
        <dbReference type="ARBA" id="ARBA00023315"/>
    </source>
</evidence>
<comment type="catalytic activity">
    <reaction evidence="5">
        <text>N-terminal L-alanyl-[ribosomal protein bS18] + acetyl-CoA = N-terminal N(alpha)-acetyl-L-alanyl-[ribosomal protein bS18] + CoA + H(+)</text>
        <dbReference type="Rhea" id="RHEA:43756"/>
        <dbReference type="Rhea" id="RHEA-COMP:10676"/>
        <dbReference type="Rhea" id="RHEA-COMP:10677"/>
        <dbReference type="ChEBI" id="CHEBI:15378"/>
        <dbReference type="ChEBI" id="CHEBI:57287"/>
        <dbReference type="ChEBI" id="CHEBI:57288"/>
        <dbReference type="ChEBI" id="CHEBI:64718"/>
        <dbReference type="ChEBI" id="CHEBI:83683"/>
        <dbReference type="EC" id="2.3.1.266"/>
    </reaction>
</comment>
<gene>
    <name evidence="5" type="primary">rimI</name>
    <name evidence="7" type="ORF">F506_11515</name>
</gene>
<dbReference type="RefSeq" id="WP_053197577.1">
    <property type="nucleotide sequence ID" value="NZ_CP011409.1"/>
</dbReference>
<accession>A0ABM5V0V7</accession>
<dbReference type="Pfam" id="PF00583">
    <property type="entry name" value="Acetyltransf_1"/>
    <property type="match status" value="1"/>
</dbReference>
<dbReference type="EC" id="2.3.1.266" evidence="5"/>
<feature type="active site" description="Proton acceptor" evidence="5">
    <location>
        <position position="119"/>
    </location>
</feature>
<evidence type="ECO:0000256" key="2">
    <source>
        <dbReference type="ARBA" id="ARBA00022490"/>
    </source>
</evidence>
<keyword evidence="4 5" id="KW-0012">Acyltransferase</keyword>
<dbReference type="InterPro" id="IPR016181">
    <property type="entry name" value="Acyl_CoA_acyltransferase"/>
</dbReference>
<dbReference type="SUPFAM" id="SSF55729">
    <property type="entry name" value="Acyl-CoA N-acyltransferases (Nat)"/>
    <property type="match status" value="1"/>
</dbReference>
<evidence type="ECO:0000313" key="8">
    <source>
        <dbReference type="Proteomes" id="UP000063429"/>
    </source>
</evidence>
<comment type="caution">
    <text evidence="5">Lacks conserved residue(s) required for the propagation of feature annotation.</text>
</comment>
<organism evidence="7 8">
    <name type="scientific">Herbaspirillum hiltneri N3</name>
    <dbReference type="NCBI Taxonomy" id="1262470"/>
    <lineage>
        <taxon>Bacteria</taxon>
        <taxon>Pseudomonadati</taxon>
        <taxon>Pseudomonadota</taxon>
        <taxon>Betaproteobacteria</taxon>
        <taxon>Burkholderiales</taxon>
        <taxon>Oxalobacteraceae</taxon>
        <taxon>Herbaspirillum</taxon>
    </lineage>
</organism>
<proteinExistence type="inferred from homology"/>
<dbReference type="Gene3D" id="3.40.630.30">
    <property type="match status" value="1"/>
</dbReference>
<keyword evidence="3 5" id="KW-0808">Transferase</keyword>
<comment type="subcellular location">
    <subcellularLocation>
        <location evidence="5">Cytoplasm</location>
    </subcellularLocation>
</comment>
<name>A0ABM5V0V7_9BURK</name>
<protein>
    <recommendedName>
        <fullName evidence="5">[Ribosomal protein bS18]-alanine N-acetyltransferase</fullName>
        <ecNumber evidence="5">2.3.1.266</ecNumber>
    </recommendedName>
</protein>
<feature type="domain" description="N-acetyltransferase" evidence="6">
    <location>
        <begin position="17"/>
        <end position="163"/>
    </location>
</feature>
<feature type="active site" description="Proton donor" evidence="5">
    <location>
        <position position="131"/>
    </location>
</feature>
<evidence type="ECO:0000259" key="6">
    <source>
        <dbReference type="PROSITE" id="PS51186"/>
    </source>
</evidence>
<feature type="binding site" evidence="5">
    <location>
        <position position="124"/>
    </location>
    <ligand>
        <name>acetyl-CoA</name>
        <dbReference type="ChEBI" id="CHEBI:57288"/>
    </ligand>
</feature>
<dbReference type="PANTHER" id="PTHR43420">
    <property type="entry name" value="ACETYLTRANSFERASE"/>
    <property type="match status" value="1"/>
</dbReference>
<dbReference type="InterPro" id="IPR000182">
    <property type="entry name" value="GNAT_dom"/>
</dbReference>
<evidence type="ECO:0000256" key="5">
    <source>
        <dbReference type="HAMAP-Rule" id="MF_02210"/>
    </source>
</evidence>
<comment type="similarity">
    <text evidence="1 5">Belongs to the acetyltransferase family. RimI subfamily.</text>
</comment>
<dbReference type="InterPro" id="IPR006464">
    <property type="entry name" value="AcTrfase_RimI/Ard1"/>
</dbReference>
<dbReference type="InterPro" id="IPR050680">
    <property type="entry name" value="YpeA/RimI_acetyltransf"/>
</dbReference>
<dbReference type="PROSITE" id="PS51186">
    <property type="entry name" value="GNAT"/>
    <property type="match status" value="1"/>
</dbReference>
<dbReference type="EMBL" id="CP011409">
    <property type="protein sequence ID" value="AKZ63212.1"/>
    <property type="molecule type" value="Genomic_DNA"/>
</dbReference>
<dbReference type="InterPro" id="IPR043690">
    <property type="entry name" value="RimI"/>
</dbReference>
<evidence type="ECO:0000256" key="3">
    <source>
        <dbReference type="ARBA" id="ARBA00022679"/>
    </source>
</evidence>
<comment type="function">
    <text evidence="5">Acetylates the N-terminal alanine of ribosomal protein bS18.</text>
</comment>
<dbReference type="NCBIfam" id="TIGR01575">
    <property type="entry name" value="rimI"/>
    <property type="match status" value="1"/>
</dbReference>
<dbReference type="PANTHER" id="PTHR43420:SF51">
    <property type="entry name" value="PEPTIDYL-LYSINE N-ACETYLTRANSFERASE YIAC"/>
    <property type="match status" value="1"/>
</dbReference>
<keyword evidence="2 5" id="KW-0963">Cytoplasm</keyword>
<dbReference type="Proteomes" id="UP000063429">
    <property type="component" value="Chromosome"/>
</dbReference>
<sequence>MNHDALLHTLESKFGALAFAAMKVDDVDEVVSIENSVYPHPWTRGNFLDSLYSGYQTLTMRDRSGRLLGYFLVMEAVDEAHLLNISVAADAQGEGFGHLLLDYAVDLARKHRMTLMLLEVRVSNLRALHVYRRYGFVEIGRRKNYYPVNQHTREDAIVMSLPL</sequence>
<evidence type="ECO:0000256" key="1">
    <source>
        <dbReference type="ARBA" id="ARBA00005395"/>
    </source>
</evidence>
<keyword evidence="8" id="KW-1185">Reference proteome</keyword>
<dbReference type="HAMAP" id="MF_02210">
    <property type="entry name" value="RimI"/>
    <property type="match status" value="1"/>
</dbReference>
<reference evidence="8" key="1">
    <citation type="journal article" date="2015" name="Genome Announc.">
        <title>Complete Genome Sequence of Herbaspirillum hiltneri N3 (DSM 17495), Isolated from Surface-Sterilized Wheat Roots.</title>
        <authorList>
            <person name="Guizelini D."/>
            <person name="Saizaki P.M."/>
            <person name="Coimbra N.A."/>
            <person name="Weiss V.A."/>
            <person name="Faoro H."/>
            <person name="Sfeir M.Z."/>
            <person name="Baura V.A."/>
            <person name="Monteiro R.A."/>
            <person name="Chubatsu L.S."/>
            <person name="Souza E.M."/>
            <person name="Cruz L.M."/>
            <person name="Pedrosa F.O."/>
            <person name="Raittz R.T."/>
            <person name="Marchaukoski J.N."/>
            <person name="Steffens M.B."/>
        </authorList>
    </citation>
    <scope>NUCLEOTIDE SEQUENCE [LARGE SCALE GENOMIC DNA]</scope>
    <source>
        <strain evidence="8">N3</strain>
    </source>
</reference>